<evidence type="ECO:0000256" key="1">
    <source>
        <dbReference type="SAM" id="MobiDB-lite"/>
    </source>
</evidence>
<sequence>MFRIVLSRPWIWPALADKLPYFGGPDNSSSVNQPIDAQSIIYFLVDALPVRFLRLFPLLDLPARHSGLLPIGIGEYGARLYSYYSRYGDRFPRRYLIKGLIYPNTSAAAGSKGKDSFSEQEFRETITQLEKDEADRHARYAAQSNPFALSVLSYTPPSFQLQANAPDATFRPDDIADHVGRKLGTMSKTDEVTLTHFGPLTVREALPKEDWTADWIARNLPVVTELLAGGAGGKDGQGRIRDPAEQRPTAAAPPSMASRFPLIFPIVFPFPFGGGGGHHGSCPPPPQMKPGEGGTPGGDPGAAGPGEFAKLIADSQ</sequence>
<feature type="compositionally biased region" description="Basic and acidic residues" evidence="1">
    <location>
        <begin position="236"/>
        <end position="245"/>
    </location>
</feature>
<dbReference type="AlphaFoldDB" id="A0A7R8ZVS0"/>
<feature type="region of interest" description="Disordered" evidence="1">
    <location>
        <begin position="277"/>
        <end position="307"/>
    </location>
</feature>
<protein>
    <submittedName>
        <fullName evidence="2">Uncharacterized protein</fullName>
    </submittedName>
</protein>
<organism evidence="2">
    <name type="scientific">Cyprideis torosa</name>
    <dbReference type="NCBI Taxonomy" id="163714"/>
    <lineage>
        <taxon>Eukaryota</taxon>
        <taxon>Metazoa</taxon>
        <taxon>Ecdysozoa</taxon>
        <taxon>Arthropoda</taxon>
        <taxon>Crustacea</taxon>
        <taxon>Oligostraca</taxon>
        <taxon>Ostracoda</taxon>
        <taxon>Podocopa</taxon>
        <taxon>Podocopida</taxon>
        <taxon>Cytherocopina</taxon>
        <taxon>Cytheroidea</taxon>
        <taxon>Cytherideidae</taxon>
        <taxon>Cyprideis</taxon>
    </lineage>
</organism>
<accession>A0A7R8ZVS0</accession>
<gene>
    <name evidence="2" type="ORF">CTOB1V02_LOCUS11601</name>
</gene>
<evidence type="ECO:0000313" key="2">
    <source>
        <dbReference type="EMBL" id="CAD7233782.1"/>
    </source>
</evidence>
<feature type="region of interest" description="Disordered" evidence="1">
    <location>
        <begin position="230"/>
        <end position="255"/>
    </location>
</feature>
<name>A0A7R8ZVS0_9CRUS</name>
<dbReference type="EMBL" id="OB666936">
    <property type="protein sequence ID" value="CAD7233782.1"/>
    <property type="molecule type" value="Genomic_DNA"/>
</dbReference>
<reference evidence="2" key="1">
    <citation type="submission" date="2020-11" db="EMBL/GenBank/DDBJ databases">
        <authorList>
            <person name="Tran Van P."/>
        </authorList>
    </citation>
    <scope>NUCLEOTIDE SEQUENCE</scope>
</reference>
<feature type="compositionally biased region" description="Gly residues" evidence="1">
    <location>
        <begin position="291"/>
        <end position="304"/>
    </location>
</feature>
<proteinExistence type="predicted"/>